<keyword evidence="1 5" id="KW-0808">Transferase</keyword>
<evidence type="ECO:0000256" key="1">
    <source>
        <dbReference type="ARBA" id="ARBA00022679"/>
    </source>
</evidence>
<dbReference type="SUPFAM" id="SSF55729">
    <property type="entry name" value="Acyl-CoA N-acyltransferases (Nat)"/>
    <property type="match status" value="1"/>
</dbReference>
<dbReference type="Proteomes" id="UP000838821">
    <property type="component" value="Unassembled WGS sequence"/>
</dbReference>
<proteinExistence type="inferred from homology"/>
<dbReference type="InterPro" id="IPR016181">
    <property type="entry name" value="Acyl_CoA_acyltransferase"/>
</dbReference>
<evidence type="ECO:0000313" key="5">
    <source>
        <dbReference type="EMBL" id="CAH1195503.1"/>
    </source>
</evidence>
<protein>
    <submittedName>
        <fullName evidence="5">[Ribosomal protein S5]-alanine N-acetyltransferase</fullName>
        <ecNumber evidence="5">2.3.1.267</ecNumber>
    </submittedName>
</protein>
<reference evidence="5" key="1">
    <citation type="submission" date="2022-01" db="EMBL/GenBank/DDBJ databases">
        <authorList>
            <person name="Criscuolo A."/>
        </authorList>
    </citation>
    <scope>NUCLEOTIDE SEQUENCE</scope>
    <source>
        <strain evidence="5">CIP111891</strain>
    </source>
</reference>
<keyword evidence="6" id="KW-1185">Reference proteome</keyword>
<dbReference type="EMBL" id="CAKMMW010000002">
    <property type="protein sequence ID" value="CAH1195503.1"/>
    <property type="molecule type" value="Genomic_DNA"/>
</dbReference>
<dbReference type="PANTHER" id="PTHR43792">
    <property type="entry name" value="GNAT FAMILY, PUTATIVE (AFU_ORTHOLOGUE AFUA_3G00765)-RELATED-RELATED"/>
    <property type="match status" value="1"/>
</dbReference>
<comment type="similarity">
    <text evidence="3">Belongs to the acetyltransferase family. RimJ subfamily.</text>
</comment>
<organism evidence="5 6">
    <name type="scientific">Paenibacillus allorhizoplanae</name>
    <dbReference type="NCBI Taxonomy" id="2905648"/>
    <lineage>
        <taxon>Bacteria</taxon>
        <taxon>Bacillati</taxon>
        <taxon>Bacillota</taxon>
        <taxon>Bacilli</taxon>
        <taxon>Bacillales</taxon>
        <taxon>Paenibacillaceae</taxon>
        <taxon>Paenibacillus</taxon>
    </lineage>
</organism>
<accession>A0ABM9BXI2</accession>
<keyword evidence="2 5" id="KW-0012">Acyltransferase</keyword>
<dbReference type="Pfam" id="PF13302">
    <property type="entry name" value="Acetyltransf_3"/>
    <property type="match status" value="1"/>
</dbReference>
<evidence type="ECO:0000256" key="3">
    <source>
        <dbReference type="ARBA" id="ARBA00038502"/>
    </source>
</evidence>
<dbReference type="EC" id="2.3.1.267" evidence="5"/>
<dbReference type="InterPro" id="IPR000182">
    <property type="entry name" value="GNAT_dom"/>
</dbReference>
<dbReference type="Gene3D" id="3.40.630.30">
    <property type="match status" value="1"/>
</dbReference>
<evidence type="ECO:0000259" key="4">
    <source>
        <dbReference type="PROSITE" id="PS51186"/>
    </source>
</evidence>
<name>A0ABM9BXI2_9BACL</name>
<evidence type="ECO:0000256" key="2">
    <source>
        <dbReference type="ARBA" id="ARBA00023315"/>
    </source>
</evidence>
<gene>
    <name evidence="5" type="primary">rimJ_1</name>
    <name evidence="5" type="ORF">PAECIP111891_00687</name>
</gene>
<dbReference type="PROSITE" id="PS51186">
    <property type="entry name" value="GNAT"/>
    <property type="match status" value="1"/>
</dbReference>
<dbReference type="PANTHER" id="PTHR43792:SF8">
    <property type="entry name" value="[RIBOSOMAL PROTEIN US5]-ALANINE N-ACETYLTRANSFERASE"/>
    <property type="match status" value="1"/>
</dbReference>
<dbReference type="InterPro" id="IPR051531">
    <property type="entry name" value="N-acetyltransferase"/>
</dbReference>
<dbReference type="GO" id="GO:0008999">
    <property type="term" value="F:protein-N-terminal-alanine acetyltransferase activity"/>
    <property type="evidence" value="ECO:0007669"/>
    <property type="project" value="UniProtKB-EC"/>
</dbReference>
<comment type="caution">
    <text evidence="5">The sequence shown here is derived from an EMBL/GenBank/DDBJ whole genome shotgun (WGS) entry which is preliminary data.</text>
</comment>
<sequence>MKVICKTNRMSLVQLYASSSALVVDYFRRNREFLEPWEMVRDESFFTAEFHAELLEKELKLFEDGQLFKVWMLYEERIIGSIALSNIVRGAFQSCHLGYRMDGALLNRGLMTEGIEAVIAYAFEEMQLHRIEANIMPRNQASMKVVQKLGFYEEGLALKYLKIHGVWEDHIHMVLRNTAMEV</sequence>
<dbReference type="RefSeq" id="WP_236284639.1">
    <property type="nucleotide sequence ID" value="NZ_CAKMMW010000002.1"/>
</dbReference>
<feature type="domain" description="N-acetyltransferase" evidence="4">
    <location>
        <begin position="24"/>
        <end position="178"/>
    </location>
</feature>
<evidence type="ECO:0000313" key="6">
    <source>
        <dbReference type="Proteomes" id="UP000838821"/>
    </source>
</evidence>